<dbReference type="PANTHER" id="PTHR35908">
    <property type="entry name" value="HYPOTHETICAL FUSION PROTEIN"/>
    <property type="match status" value="1"/>
</dbReference>
<protein>
    <submittedName>
        <fullName evidence="2">VOC family protein</fullName>
    </submittedName>
</protein>
<dbReference type="Proteomes" id="UP001499854">
    <property type="component" value="Unassembled WGS sequence"/>
</dbReference>
<dbReference type="Gene3D" id="3.10.180.10">
    <property type="entry name" value="2,3-Dihydroxybiphenyl 1,2-Dioxygenase, domain 1"/>
    <property type="match status" value="1"/>
</dbReference>
<name>A0ABN2SMU6_9ACTN</name>
<proteinExistence type="predicted"/>
<accession>A0ABN2SMU6</accession>
<reference evidence="2 3" key="1">
    <citation type="journal article" date="2019" name="Int. J. Syst. Evol. Microbiol.">
        <title>The Global Catalogue of Microorganisms (GCM) 10K type strain sequencing project: providing services to taxonomists for standard genome sequencing and annotation.</title>
        <authorList>
            <consortium name="The Broad Institute Genomics Platform"/>
            <consortium name="The Broad Institute Genome Sequencing Center for Infectious Disease"/>
            <person name="Wu L."/>
            <person name="Ma J."/>
        </authorList>
    </citation>
    <scope>NUCLEOTIDE SEQUENCE [LARGE SCALE GENOMIC DNA]</scope>
    <source>
        <strain evidence="2 3">JCM 16013</strain>
    </source>
</reference>
<dbReference type="PROSITE" id="PS51819">
    <property type="entry name" value="VOC"/>
    <property type="match status" value="1"/>
</dbReference>
<comment type="caution">
    <text evidence="2">The sequence shown here is derived from an EMBL/GenBank/DDBJ whole genome shotgun (WGS) entry which is preliminary data.</text>
</comment>
<dbReference type="SUPFAM" id="SSF54593">
    <property type="entry name" value="Glyoxalase/Bleomycin resistance protein/Dihydroxybiphenyl dioxygenase"/>
    <property type="match status" value="1"/>
</dbReference>
<feature type="domain" description="VOC" evidence="1">
    <location>
        <begin position="6"/>
        <end position="118"/>
    </location>
</feature>
<evidence type="ECO:0000259" key="1">
    <source>
        <dbReference type="PROSITE" id="PS51819"/>
    </source>
</evidence>
<dbReference type="Pfam" id="PF18029">
    <property type="entry name" value="Glyoxalase_6"/>
    <property type="match status" value="1"/>
</dbReference>
<gene>
    <name evidence="2" type="ORF">GCM10009838_60510</name>
</gene>
<dbReference type="RefSeq" id="WP_344660561.1">
    <property type="nucleotide sequence ID" value="NZ_BAAAQM010000042.1"/>
</dbReference>
<keyword evidence="3" id="KW-1185">Reference proteome</keyword>
<evidence type="ECO:0000313" key="3">
    <source>
        <dbReference type="Proteomes" id="UP001499854"/>
    </source>
</evidence>
<evidence type="ECO:0000313" key="2">
    <source>
        <dbReference type="EMBL" id="GAA1989462.1"/>
    </source>
</evidence>
<organism evidence="2 3">
    <name type="scientific">Catenulispora subtropica</name>
    <dbReference type="NCBI Taxonomy" id="450798"/>
    <lineage>
        <taxon>Bacteria</taxon>
        <taxon>Bacillati</taxon>
        <taxon>Actinomycetota</taxon>
        <taxon>Actinomycetes</taxon>
        <taxon>Catenulisporales</taxon>
        <taxon>Catenulisporaceae</taxon>
        <taxon>Catenulispora</taxon>
    </lineage>
</organism>
<dbReference type="CDD" id="cd06587">
    <property type="entry name" value="VOC"/>
    <property type="match status" value="1"/>
</dbReference>
<dbReference type="InterPro" id="IPR029068">
    <property type="entry name" value="Glyas_Bleomycin-R_OHBP_Dase"/>
</dbReference>
<dbReference type="InterPro" id="IPR037523">
    <property type="entry name" value="VOC_core"/>
</dbReference>
<sequence>MNAPVTLSTIMFDSADPVALAEFYCVATGWSISESDGDFVYIGDGPVGLGFQRVEGYRGPSWPDPAKHAHLDFKAADKEAAVRELLAAGAKLPEFQPGGSGWTVLTDPEGHPFCVSEG</sequence>
<dbReference type="EMBL" id="BAAAQM010000042">
    <property type="protein sequence ID" value="GAA1989462.1"/>
    <property type="molecule type" value="Genomic_DNA"/>
</dbReference>
<dbReference type="PANTHER" id="PTHR35908:SF1">
    <property type="entry name" value="CONSERVED PROTEIN"/>
    <property type="match status" value="1"/>
</dbReference>
<dbReference type="InterPro" id="IPR041581">
    <property type="entry name" value="Glyoxalase_6"/>
</dbReference>